<evidence type="ECO:0000256" key="9">
    <source>
        <dbReference type="RuleBase" id="RU000688"/>
    </source>
</evidence>
<keyword evidence="3 9" id="KW-0812">Transmembrane</keyword>
<feature type="transmembrane region" description="Helical" evidence="10">
    <location>
        <begin position="252"/>
        <end position="273"/>
    </location>
</feature>
<evidence type="ECO:0000256" key="5">
    <source>
        <dbReference type="ARBA" id="ARBA00023040"/>
    </source>
</evidence>
<reference evidence="12" key="1">
    <citation type="journal article" date="2023" name="Mol. Biol. Evol.">
        <title>Third-Generation Sequencing Reveals the Adaptive Role of the Epigenome in Three Deep-Sea Polychaetes.</title>
        <authorList>
            <person name="Perez M."/>
            <person name="Aroh O."/>
            <person name="Sun Y."/>
            <person name="Lan Y."/>
            <person name="Juniper S.K."/>
            <person name="Young C.R."/>
            <person name="Angers B."/>
            <person name="Qian P.Y."/>
        </authorList>
    </citation>
    <scope>NUCLEOTIDE SEQUENCE</scope>
    <source>
        <strain evidence="12">P08H-3</strain>
    </source>
</reference>
<dbReference type="InterPro" id="IPR017452">
    <property type="entry name" value="GPCR_Rhodpsn_7TM"/>
</dbReference>
<evidence type="ECO:0000256" key="7">
    <source>
        <dbReference type="ARBA" id="ARBA00023170"/>
    </source>
</evidence>
<accession>A0AAD9JM90</accession>
<feature type="transmembrane region" description="Helical" evidence="10">
    <location>
        <begin position="152"/>
        <end position="173"/>
    </location>
</feature>
<proteinExistence type="inferred from homology"/>
<feature type="transmembrane region" description="Helical" evidence="10">
    <location>
        <begin position="104"/>
        <end position="131"/>
    </location>
</feature>
<dbReference type="InterPro" id="IPR000276">
    <property type="entry name" value="GPCR_Rhodpsn"/>
</dbReference>
<dbReference type="GO" id="GO:0004930">
    <property type="term" value="F:G protein-coupled receptor activity"/>
    <property type="evidence" value="ECO:0007669"/>
    <property type="project" value="UniProtKB-KW"/>
</dbReference>
<keyword evidence="2" id="KW-1003">Cell membrane</keyword>
<feature type="transmembrane region" description="Helical" evidence="10">
    <location>
        <begin position="73"/>
        <end position="92"/>
    </location>
</feature>
<evidence type="ECO:0000256" key="6">
    <source>
        <dbReference type="ARBA" id="ARBA00023136"/>
    </source>
</evidence>
<keyword evidence="7 9" id="KW-0675">Receptor</keyword>
<keyword evidence="5 9" id="KW-0297">G-protein coupled receptor</keyword>
<feature type="domain" description="G-protein coupled receptors family 1 profile" evidence="11">
    <location>
        <begin position="53"/>
        <end position="305"/>
    </location>
</feature>
<evidence type="ECO:0000313" key="12">
    <source>
        <dbReference type="EMBL" id="KAK2155701.1"/>
    </source>
</evidence>
<dbReference type="Pfam" id="PF00001">
    <property type="entry name" value="7tm_1"/>
    <property type="match status" value="1"/>
</dbReference>
<evidence type="ECO:0000256" key="3">
    <source>
        <dbReference type="ARBA" id="ARBA00022692"/>
    </source>
</evidence>
<evidence type="ECO:0000313" key="13">
    <source>
        <dbReference type="Proteomes" id="UP001208570"/>
    </source>
</evidence>
<dbReference type="CDD" id="cd00637">
    <property type="entry name" value="7tm_classA_rhodopsin-like"/>
    <property type="match status" value="1"/>
</dbReference>
<dbReference type="InterPro" id="IPR050569">
    <property type="entry name" value="TAAR"/>
</dbReference>
<dbReference type="GO" id="GO:0005886">
    <property type="term" value="C:plasma membrane"/>
    <property type="evidence" value="ECO:0007669"/>
    <property type="project" value="UniProtKB-SubCell"/>
</dbReference>
<comment type="caution">
    <text evidence="12">The sequence shown here is derived from an EMBL/GenBank/DDBJ whole genome shotgun (WGS) entry which is preliminary data.</text>
</comment>
<dbReference type="SUPFAM" id="SSF81321">
    <property type="entry name" value="Family A G protein-coupled receptor-like"/>
    <property type="match status" value="1"/>
</dbReference>
<keyword evidence="6 10" id="KW-0472">Membrane</keyword>
<evidence type="ECO:0000256" key="10">
    <source>
        <dbReference type="SAM" id="Phobius"/>
    </source>
</evidence>
<feature type="transmembrane region" description="Helical" evidence="10">
    <location>
        <begin position="193"/>
        <end position="215"/>
    </location>
</feature>
<dbReference type="Gene3D" id="1.20.1070.10">
    <property type="entry name" value="Rhodopsin 7-helix transmembrane proteins"/>
    <property type="match status" value="1"/>
</dbReference>
<feature type="transmembrane region" description="Helical" evidence="10">
    <location>
        <begin position="285"/>
        <end position="307"/>
    </location>
</feature>
<evidence type="ECO:0000256" key="8">
    <source>
        <dbReference type="ARBA" id="ARBA00023224"/>
    </source>
</evidence>
<gene>
    <name evidence="12" type="ORF">LSH36_233g05044</name>
</gene>
<protein>
    <recommendedName>
        <fullName evidence="11">G-protein coupled receptors family 1 profile domain-containing protein</fullName>
    </recommendedName>
</protein>
<dbReference type="PROSITE" id="PS00237">
    <property type="entry name" value="G_PROTEIN_RECEP_F1_1"/>
    <property type="match status" value="1"/>
</dbReference>
<evidence type="ECO:0000256" key="2">
    <source>
        <dbReference type="ARBA" id="ARBA00022475"/>
    </source>
</evidence>
<comment type="similarity">
    <text evidence="9">Belongs to the G-protein coupled receptor 1 family.</text>
</comment>
<feature type="transmembrane region" description="Helical" evidence="10">
    <location>
        <begin position="38"/>
        <end position="61"/>
    </location>
</feature>
<evidence type="ECO:0000259" key="11">
    <source>
        <dbReference type="PROSITE" id="PS50262"/>
    </source>
</evidence>
<keyword evidence="4 10" id="KW-1133">Transmembrane helix</keyword>
<sequence length="325" mass="36232">MDPGNMSLNANEANYNDTDSSVILSLMRSLTGSVLSKLILILYPVISVWIIVVNVLTLLVYAKFKQLQTKRNVMIISLSAVDLFAGLTQILPKAIGRLLGADNSFGLCMAANVLHIAPSWASILHLVTIAIERHIAITKPLLYHVIVTPSRLGFAVAGNVTVSLFISLMALAWPRERFSRLCMSILWYPKAYSYGFLLVTMSTAIAVILLLYVHIYTIARRQERAIASETATRGYLGQSSSGVHKESHATQVFMFICGIALACFIPMITAMALLTAMPNQPVIIYYYYLSAFCQHCNSGMNFLVYTFRNNEFRTKLKLLFHCSER</sequence>
<comment type="subcellular location">
    <subcellularLocation>
        <location evidence="1">Cell membrane</location>
        <topology evidence="1">Multi-pass membrane protein</topology>
    </subcellularLocation>
</comment>
<name>A0AAD9JM90_9ANNE</name>
<dbReference type="AlphaFoldDB" id="A0AAD9JM90"/>
<dbReference type="SMART" id="SM01381">
    <property type="entry name" value="7TM_GPCR_Srsx"/>
    <property type="match status" value="1"/>
</dbReference>
<keyword evidence="13" id="KW-1185">Reference proteome</keyword>
<evidence type="ECO:0000256" key="4">
    <source>
        <dbReference type="ARBA" id="ARBA00022989"/>
    </source>
</evidence>
<dbReference type="EMBL" id="JAODUP010000233">
    <property type="protein sequence ID" value="KAK2155701.1"/>
    <property type="molecule type" value="Genomic_DNA"/>
</dbReference>
<dbReference type="Proteomes" id="UP001208570">
    <property type="component" value="Unassembled WGS sequence"/>
</dbReference>
<dbReference type="PROSITE" id="PS50262">
    <property type="entry name" value="G_PROTEIN_RECEP_F1_2"/>
    <property type="match status" value="1"/>
</dbReference>
<keyword evidence="8 9" id="KW-0807">Transducer</keyword>
<dbReference type="PRINTS" id="PR00237">
    <property type="entry name" value="GPCRRHODOPSN"/>
</dbReference>
<dbReference type="PANTHER" id="PTHR24249">
    <property type="entry name" value="HISTAMINE RECEPTOR-RELATED G-PROTEIN COUPLED RECEPTOR"/>
    <property type="match status" value="1"/>
</dbReference>
<organism evidence="12 13">
    <name type="scientific">Paralvinella palmiformis</name>
    <dbReference type="NCBI Taxonomy" id="53620"/>
    <lineage>
        <taxon>Eukaryota</taxon>
        <taxon>Metazoa</taxon>
        <taxon>Spiralia</taxon>
        <taxon>Lophotrochozoa</taxon>
        <taxon>Annelida</taxon>
        <taxon>Polychaeta</taxon>
        <taxon>Sedentaria</taxon>
        <taxon>Canalipalpata</taxon>
        <taxon>Terebellida</taxon>
        <taxon>Terebelliformia</taxon>
        <taxon>Alvinellidae</taxon>
        <taxon>Paralvinella</taxon>
    </lineage>
</organism>
<evidence type="ECO:0000256" key="1">
    <source>
        <dbReference type="ARBA" id="ARBA00004651"/>
    </source>
</evidence>